<feature type="transmembrane region" description="Helical" evidence="1">
    <location>
        <begin position="46"/>
        <end position="67"/>
    </location>
</feature>
<dbReference type="PANTHER" id="PTHR23028:SF53">
    <property type="entry name" value="ACYL_TRANSF_3 DOMAIN-CONTAINING PROTEIN"/>
    <property type="match status" value="1"/>
</dbReference>
<feature type="transmembrane region" description="Helical" evidence="1">
    <location>
        <begin position="147"/>
        <end position="170"/>
    </location>
</feature>
<gene>
    <name evidence="4" type="ORF">WL73_12095</name>
</gene>
<feature type="transmembrane region" description="Helical" evidence="1">
    <location>
        <begin position="177"/>
        <end position="196"/>
    </location>
</feature>
<evidence type="ECO:0000313" key="5">
    <source>
        <dbReference type="Proteomes" id="UP000062998"/>
    </source>
</evidence>
<keyword evidence="1" id="KW-0472">Membrane</keyword>
<evidence type="ECO:0000259" key="2">
    <source>
        <dbReference type="Pfam" id="PF01757"/>
    </source>
</evidence>
<name>A0A125G524_9BURK</name>
<dbReference type="InterPro" id="IPR002656">
    <property type="entry name" value="Acyl_transf_3_dom"/>
</dbReference>
<proteinExistence type="predicted"/>
<feature type="transmembrane region" description="Helical" evidence="1">
    <location>
        <begin position="297"/>
        <end position="317"/>
    </location>
</feature>
<keyword evidence="1" id="KW-1133">Transmembrane helix</keyword>
<feature type="transmembrane region" description="Helical" evidence="1">
    <location>
        <begin position="323"/>
        <end position="343"/>
    </location>
</feature>
<dbReference type="EMBL" id="LPIX01000046">
    <property type="protein sequence ID" value="KWE04917.1"/>
    <property type="molecule type" value="Genomic_DNA"/>
</dbReference>
<evidence type="ECO:0000259" key="3">
    <source>
        <dbReference type="Pfam" id="PF19040"/>
    </source>
</evidence>
<feature type="transmembrane region" description="Helical" evidence="1">
    <location>
        <begin position="87"/>
        <end position="106"/>
    </location>
</feature>
<evidence type="ECO:0000313" key="4">
    <source>
        <dbReference type="EMBL" id="KWE04917.1"/>
    </source>
</evidence>
<protein>
    <submittedName>
        <fullName evidence="4">Acetylase</fullName>
    </submittedName>
</protein>
<feature type="transmembrane region" description="Helical" evidence="1">
    <location>
        <begin position="202"/>
        <end position="223"/>
    </location>
</feature>
<dbReference type="GO" id="GO:0009103">
    <property type="term" value="P:lipopolysaccharide biosynthetic process"/>
    <property type="evidence" value="ECO:0007669"/>
    <property type="project" value="TreeGrafter"/>
</dbReference>
<dbReference type="Proteomes" id="UP000062998">
    <property type="component" value="Unassembled WGS sequence"/>
</dbReference>
<dbReference type="Pfam" id="PF19040">
    <property type="entry name" value="SGNH"/>
    <property type="match status" value="1"/>
</dbReference>
<dbReference type="Pfam" id="PF01757">
    <property type="entry name" value="Acyl_transf_3"/>
    <property type="match status" value="1"/>
</dbReference>
<feature type="domain" description="Acyltransferase 3" evidence="2">
    <location>
        <begin position="21"/>
        <end position="340"/>
    </location>
</feature>
<organism evidence="4 5">
    <name type="scientific">Burkholderia ubonensis</name>
    <dbReference type="NCBI Taxonomy" id="101571"/>
    <lineage>
        <taxon>Bacteria</taxon>
        <taxon>Pseudomonadati</taxon>
        <taxon>Pseudomonadota</taxon>
        <taxon>Betaproteobacteria</taxon>
        <taxon>Burkholderiales</taxon>
        <taxon>Burkholderiaceae</taxon>
        <taxon>Burkholderia</taxon>
        <taxon>Burkholderia cepacia complex</taxon>
    </lineage>
</organism>
<dbReference type="AlphaFoldDB" id="A0A125G524"/>
<comment type="caution">
    <text evidence="4">The sequence shown here is derived from an EMBL/GenBank/DDBJ whole genome shotgun (WGS) entry which is preliminary data.</text>
</comment>
<feature type="transmembrane region" description="Helical" evidence="1">
    <location>
        <begin position="259"/>
        <end position="276"/>
    </location>
</feature>
<dbReference type="GO" id="GO:0016020">
    <property type="term" value="C:membrane"/>
    <property type="evidence" value="ECO:0007669"/>
    <property type="project" value="TreeGrafter"/>
</dbReference>
<dbReference type="InterPro" id="IPR043968">
    <property type="entry name" value="SGNH"/>
</dbReference>
<accession>A0A125G524</accession>
<dbReference type="InterPro" id="IPR050879">
    <property type="entry name" value="Acyltransferase_3"/>
</dbReference>
<feature type="domain" description="SGNH" evidence="3">
    <location>
        <begin position="419"/>
        <end position="665"/>
    </location>
</feature>
<dbReference type="OrthoDB" id="9814807at2"/>
<feature type="transmembrane region" description="Helical" evidence="1">
    <location>
        <begin position="355"/>
        <end position="376"/>
    </location>
</feature>
<feature type="transmembrane region" description="Helical" evidence="1">
    <location>
        <begin position="235"/>
        <end position="253"/>
    </location>
</feature>
<evidence type="ECO:0000256" key="1">
    <source>
        <dbReference type="SAM" id="Phobius"/>
    </source>
</evidence>
<reference evidence="4 5" key="1">
    <citation type="submission" date="2015-11" db="EMBL/GenBank/DDBJ databases">
        <title>Expanding the genomic diversity of Burkholderia species for the development of highly accurate diagnostics.</title>
        <authorList>
            <person name="Sahl J."/>
            <person name="Keim P."/>
            <person name="Wagner D."/>
        </authorList>
    </citation>
    <scope>NUCLEOTIDE SEQUENCE [LARGE SCALE GENOMIC DNA]</scope>
    <source>
        <strain evidence="4 5">MSMB2167WGS</strain>
    </source>
</reference>
<dbReference type="GO" id="GO:0016747">
    <property type="term" value="F:acyltransferase activity, transferring groups other than amino-acyl groups"/>
    <property type="evidence" value="ECO:0007669"/>
    <property type="project" value="InterPro"/>
</dbReference>
<sequence>MTKTLSVPATAAAGTLVYRPDIDGLRAVAVLAVVIFHAFPSALSGGFVGVDLFFVISGYLITGILLADLGTDRFAFRHFYARRIRRIFPALAVVLLATYALGWFSLYGDEYREFGKHIVAGAGFVSNWASWTEAGYFDHAAEAKPLLHLWSLGVEEQFYIVWPLVLWAAYRLRLTGWVCAIVGLASFAANVILVGHHASAAFYWPVTRMWELLAGAALALGVARLRPIADQCAHGLSVGGALLCAASFALLSARVAFPGWWAVLPVVGTVALVAAGRDGWFNRCVLAHPVSVWFGRISYALYLWHWPLLSFAFIVAGRMPSPAVRGGLVVIAVALAWLTTTIVERPVRFGPPRVWKLVVPCLLMLGIVYLGGMTYVRGGLGFRKGYSPDADVTTAKLGAGHEFVNAMCGVSPDEQRLFPFCATDKRVRSHFAVWGDSKADALYWGLVRESAPGEGWTLIARPSCAPMAGVSRTSSNAGDDPALCRAANDEALRMLLGTPELKTVVLVMTDRDVIGQTFAVDGQSSASPKAALDGVDQVVTALEHAGRRVALVLDNPRLRDPRQCMDRRPLAWPFVQYALGVTNMSAAQRCAIGYREHVAHMAPFQALVDGLKQRHPNLLVYDPASVLCDAKRDACPMTMDRHYLYSYGDHLSDYGNGLVAKQFLPLLRR</sequence>
<keyword evidence="1" id="KW-0812">Transmembrane</keyword>
<dbReference type="PANTHER" id="PTHR23028">
    <property type="entry name" value="ACETYLTRANSFERASE"/>
    <property type="match status" value="1"/>
</dbReference>
<dbReference type="RefSeq" id="WP_060324317.1">
    <property type="nucleotide sequence ID" value="NZ_LPIU01000046.1"/>
</dbReference>